<dbReference type="Gene3D" id="3.30.70.2190">
    <property type="match status" value="1"/>
</dbReference>
<dbReference type="GO" id="GO:1903457">
    <property type="term" value="P:lactate catabolic process"/>
    <property type="evidence" value="ECO:0007669"/>
    <property type="project" value="TreeGrafter"/>
</dbReference>
<dbReference type="GO" id="GO:0046872">
    <property type="term" value="F:metal ion binding"/>
    <property type="evidence" value="ECO:0007669"/>
    <property type="project" value="UniProtKB-KW"/>
</dbReference>
<dbReference type="SUPFAM" id="SSF55103">
    <property type="entry name" value="FAD-linked oxidases, C-terminal domain"/>
    <property type="match status" value="1"/>
</dbReference>
<keyword evidence="4" id="KW-0479">Metal-binding</keyword>
<dbReference type="Pfam" id="PF02754">
    <property type="entry name" value="CCG"/>
    <property type="match status" value="2"/>
</dbReference>
<dbReference type="InterPro" id="IPR004113">
    <property type="entry name" value="FAD-bd_oxidored_4_C"/>
</dbReference>
<dbReference type="GO" id="GO:0071949">
    <property type="term" value="F:FAD binding"/>
    <property type="evidence" value="ECO:0007669"/>
    <property type="project" value="InterPro"/>
</dbReference>
<dbReference type="GO" id="GO:0004458">
    <property type="term" value="F:D-lactate dehydrogenase (cytochrome) activity"/>
    <property type="evidence" value="ECO:0007669"/>
    <property type="project" value="UniProtKB-EC"/>
</dbReference>
<dbReference type="PANTHER" id="PTHR11748">
    <property type="entry name" value="D-LACTATE DEHYDROGENASE"/>
    <property type="match status" value="1"/>
</dbReference>
<evidence type="ECO:0000256" key="2">
    <source>
        <dbReference type="ARBA" id="ARBA00008000"/>
    </source>
</evidence>
<dbReference type="InterPro" id="IPR017900">
    <property type="entry name" value="4Fe4S_Fe_S_CS"/>
</dbReference>
<keyword evidence="9" id="KW-0411">Iron-sulfur</keyword>
<dbReference type="EMBL" id="JACNEP010000004">
    <property type="protein sequence ID" value="MBC3765656.1"/>
    <property type="molecule type" value="Genomic_DNA"/>
</dbReference>
<protein>
    <recommendedName>
        <fullName evidence="10">D-lactate dehydrogenase (cytochrome)</fullName>
        <ecNumber evidence="10">1.1.2.4</ecNumber>
    </recommendedName>
</protein>
<dbReference type="Proteomes" id="UP000601768">
    <property type="component" value="Unassembled WGS sequence"/>
</dbReference>
<dbReference type="FunFam" id="3.30.70.2740:FF:000006">
    <property type="entry name" value="NAD-independent D-lactate dehydrogenase"/>
    <property type="match status" value="1"/>
</dbReference>
<dbReference type="EC" id="1.1.2.4" evidence="10"/>
<evidence type="ECO:0000256" key="10">
    <source>
        <dbReference type="ARBA" id="ARBA00038897"/>
    </source>
</evidence>
<dbReference type="SUPFAM" id="SSF56176">
    <property type="entry name" value="FAD-binding/transporter-associated domain-like"/>
    <property type="match status" value="1"/>
</dbReference>
<comment type="similarity">
    <text evidence="2">Belongs to the FAD-binding oxidoreductase/transferase type 4 family.</text>
</comment>
<keyword evidence="14" id="KW-1185">Reference proteome</keyword>
<dbReference type="SUPFAM" id="SSF46548">
    <property type="entry name" value="alpha-helical ferredoxin"/>
    <property type="match status" value="1"/>
</dbReference>
<gene>
    <name evidence="13" type="ORF">H8B19_07190</name>
</gene>
<proteinExistence type="inferred from homology"/>
<dbReference type="PROSITE" id="PS51387">
    <property type="entry name" value="FAD_PCMH"/>
    <property type="match status" value="1"/>
</dbReference>
<keyword evidence="8" id="KW-0408">Iron</keyword>
<feature type="domain" description="4Fe-4S ferredoxin-type" evidence="11">
    <location>
        <begin position="535"/>
        <end position="566"/>
    </location>
</feature>
<dbReference type="PANTHER" id="PTHR11748:SF111">
    <property type="entry name" value="D-LACTATE DEHYDROGENASE, MITOCHONDRIAL-RELATED"/>
    <property type="match status" value="1"/>
</dbReference>
<dbReference type="Pfam" id="PF02913">
    <property type="entry name" value="FAD-oxidase_C"/>
    <property type="match status" value="1"/>
</dbReference>
<evidence type="ECO:0000256" key="1">
    <source>
        <dbReference type="ARBA" id="ARBA00001974"/>
    </source>
</evidence>
<dbReference type="InterPro" id="IPR016171">
    <property type="entry name" value="Vanillyl_alc_oxidase_C-sub2"/>
</dbReference>
<keyword evidence="6" id="KW-0809">Transit peptide</keyword>
<name>A0A8J6IU43_9ALTE</name>
<dbReference type="InterPro" id="IPR017896">
    <property type="entry name" value="4Fe4S_Fe-S-bd"/>
</dbReference>
<dbReference type="RefSeq" id="WP_186506118.1">
    <property type="nucleotide sequence ID" value="NZ_JACNEP010000004.1"/>
</dbReference>
<dbReference type="InterPro" id="IPR006094">
    <property type="entry name" value="Oxid_FAD_bind_N"/>
</dbReference>
<sequence>MSTELSPFDLFVRQLKPLFASRDFIDGYLQRYAYGTDASFYRLIPQLVLRVDSIEQLSQTLKAANRYSVPVTFRAAGTSLSGQAITDSVLIVLSSQWRGMEVLDNGHKIRLQPGVIGADANKALLPLKRKIGPDPASINACKIGGIAANNSSGMCCGTKHNSYHTLAAMKVVLADGTFLDTGCEQSRAQFRQSQQTLLAGINNLQRQLQQQPQLVERVRHKYRLKNTTGYGVNALLDFSDPIDVLSHLMIGSEGTLAFIADITYNTVPLPQFSATGLYVFNNMQATCKLVSELARLDVDAVEIMDARALNSVHQKLQNVLGNSGFDADSAALLIEFGATDETEFLHKKQQLEQCISGYESAQIASQAFSQDRVLAADLWQIRKGMFPAVGAVREAQTTVIIEDIAVPIEQLAEGVAELQQLFIKYDYHEAIIFGHALAGNLHFVFTQAFNSDAEIKRYEQFMAEVAQLVAVKYQGSLKAEHGTGRNMAPFVELEWGTDIYQFMRELKSLFDPNGVLNPGVLINDDPDCHLHNLKTMPQADEQIDSCIECGFCEPVCPSKDLTLTPRQRISLWRRRSELSNRISLTLTEQHELKDIDENYQHFGIDSCAATGLCATQCPVGIDTGAFVKSVRAGQVSATSLASSAAKHFDKATAIARFALNGVNVWHKVTGDTLTRGTFSLLNKVSAGRIPNWHSHFPKGADIADKFEHSDTSGTEKVVYISACANRMFAPDPQAKDQRSIQSVLASVLDKAGIELLQPEKVNNLCCGMPWDSKGYTDIANNKQQQLQQQIELLSDNGKWPVVMDASPCSLRLQQPNIKVYELSEYLLTHVLNKLDITPTDEKVMLHKTCSSLKLDNGTALQQLAQKLSNQVIVPEKIYCCGFAGDKGFSLPELNDAALSPLKAQVPEDCSRGISNSRSCEIGLAKNAGVPYQSVLYLLDEVSMPRN</sequence>
<organism evidence="13 14">
    <name type="scientific">Neptunicella marina</name>
    <dbReference type="NCBI Taxonomy" id="2125989"/>
    <lineage>
        <taxon>Bacteria</taxon>
        <taxon>Pseudomonadati</taxon>
        <taxon>Pseudomonadota</taxon>
        <taxon>Gammaproteobacteria</taxon>
        <taxon>Alteromonadales</taxon>
        <taxon>Alteromonadaceae</taxon>
        <taxon>Neptunicella</taxon>
    </lineage>
</organism>
<dbReference type="InterPro" id="IPR016167">
    <property type="entry name" value="FAD-bd_PCMH_sub1"/>
</dbReference>
<keyword evidence="7" id="KW-0560">Oxidoreductase</keyword>
<dbReference type="Gene3D" id="3.30.70.2740">
    <property type="match status" value="1"/>
</dbReference>
<dbReference type="GO" id="GO:0051536">
    <property type="term" value="F:iron-sulfur cluster binding"/>
    <property type="evidence" value="ECO:0007669"/>
    <property type="project" value="UniProtKB-KW"/>
</dbReference>
<reference evidence="13" key="1">
    <citation type="journal article" date="2018" name="Int. J. Syst. Evol. Microbiol.">
        <title>Neptunicella marina gen. nov., sp. nov., isolated from surface seawater.</title>
        <authorList>
            <person name="Liu X."/>
            <person name="Lai Q."/>
            <person name="Du Y."/>
            <person name="Zhang X."/>
            <person name="Liu Z."/>
            <person name="Sun F."/>
            <person name="Shao Z."/>
        </authorList>
    </citation>
    <scope>NUCLEOTIDE SEQUENCE</scope>
    <source>
        <strain evidence="13">S27-2</strain>
    </source>
</reference>
<dbReference type="InterPro" id="IPR036318">
    <property type="entry name" value="FAD-bd_PCMH-like_sf"/>
</dbReference>
<dbReference type="Gene3D" id="3.30.43.10">
    <property type="entry name" value="Uridine Diphospho-n-acetylenolpyruvylglucosamine Reductase, domain 2"/>
    <property type="match status" value="1"/>
</dbReference>
<evidence type="ECO:0000259" key="12">
    <source>
        <dbReference type="PROSITE" id="PS51387"/>
    </source>
</evidence>
<evidence type="ECO:0000256" key="9">
    <source>
        <dbReference type="ARBA" id="ARBA00023014"/>
    </source>
</evidence>
<comment type="cofactor">
    <cofactor evidence="1">
        <name>FAD</name>
        <dbReference type="ChEBI" id="CHEBI:57692"/>
    </cofactor>
</comment>
<reference evidence="13" key="2">
    <citation type="submission" date="2020-08" db="EMBL/GenBank/DDBJ databases">
        <authorList>
            <person name="Lai Q."/>
        </authorList>
    </citation>
    <scope>NUCLEOTIDE SEQUENCE</scope>
    <source>
        <strain evidence="13">S27-2</strain>
    </source>
</reference>
<dbReference type="Gene3D" id="3.30.465.10">
    <property type="match status" value="1"/>
</dbReference>
<evidence type="ECO:0000256" key="8">
    <source>
        <dbReference type="ARBA" id="ARBA00023004"/>
    </source>
</evidence>
<keyword evidence="3" id="KW-0285">Flavoprotein</keyword>
<evidence type="ECO:0000256" key="6">
    <source>
        <dbReference type="ARBA" id="ARBA00022946"/>
    </source>
</evidence>
<dbReference type="PROSITE" id="PS00198">
    <property type="entry name" value="4FE4S_FER_1"/>
    <property type="match status" value="1"/>
</dbReference>
<dbReference type="InterPro" id="IPR009051">
    <property type="entry name" value="Helical_ferredxn"/>
</dbReference>
<dbReference type="Gene3D" id="1.10.45.10">
    <property type="entry name" value="Vanillyl-alcohol Oxidase, Chain A, domain 4"/>
    <property type="match status" value="1"/>
</dbReference>
<evidence type="ECO:0000256" key="3">
    <source>
        <dbReference type="ARBA" id="ARBA00022630"/>
    </source>
</evidence>
<dbReference type="Pfam" id="PF01565">
    <property type="entry name" value="FAD_binding_4"/>
    <property type="match status" value="1"/>
</dbReference>
<keyword evidence="5" id="KW-0274">FAD</keyword>
<dbReference type="GO" id="GO:0008720">
    <property type="term" value="F:D-lactate dehydrogenase (NAD+) activity"/>
    <property type="evidence" value="ECO:0007669"/>
    <property type="project" value="TreeGrafter"/>
</dbReference>
<dbReference type="InterPro" id="IPR016166">
    <property type="entry name" value="FAD-bd_PCMH"/>
</dbReference>
<dbReference type="Gene3D" id="1.10.1060.10">
    <property type="entry name" value="Alpha-helical ferredoxin"/>
    <property type="match status" value="1"/>
</dbReference>
<feature type="domain" description="FAD-binding PCMH-type" evidence="12">
    <location>
        <begin position="41"/>
        <end position="269"/>
    </location>
</feature>
<evidence type="ECO:0000259" key="11">
    <source>
        <dbReference type="PROSITE" id="PS51379"/>
    </source>
</evidence>
<evidence type="ECO:0000313" key="13">
    <source>
        <dbReference type="EMBL" id="MBC3765656.1"/>
    </source>
</evidence>
<dbReference type="InterPro" id="IPR016164">
    <property type="entry name" value="FAD-linked_Oxase-like_C"/>
</dbReference>
<dbReference type="Pfam" id="PF13183">
    <property type="entry name" value="Fer4_8"/>
    <property type="match status" value="1"/>
</dbReference>
<dbReference type="InterPro" id="IPR016169">
    <property type="entry name" value="FAD-bd_PCMH_sub2"/>
</dbReference>
<evidence type="ECO:0000313" key="14">
    <source>
        <dbReference type="Proteomes" id="UP000601768"/>
    </source>
</evidence>
<accession>A0A8J6IU43</accession>
<dbReference type="PROSITE" id="PS51379">
    <property type="entry name" value="4FE4S_FER_2"/>
    <property type="match status" value="1"/>
</dbReference>
<evidence type="ECO:0000256" key="7">
    <source>
        <dbReference type="ARBA" id="ARBA00023002"/>
    </source>
</evidence>
<comment type="caution">
    <text evidence="13">The sequence shown here is derived from an EMBL/GenBank/DDBJ whole genome shotgun (WGS) entry which is preliminary data.</text>
</comment>
<evidence type="ECO:0000256" key="4">
    <source>
        <dbReference type="ARBA" id="ARBA00022723"/>
    </source>
</evidence>
<evidence type="ECO:0000256" key="5">
    <source>
        <dbReference type="ARBA" id="ARBA00022827"/>
    </source>
</evidence>
<dbReference type="AlphaFoldDB" id="A0A8J6IU43"/>
<dbReference type="InterPro" id="IPR004017">
    <property type="entry name" value="Cys_rich_dom"/>
</dbReference>